<keyword evidence="2" id="KW-1185">Reference proteome</keyword>
<reference evidence="1 2" key="1">
    <citation type="submission" date="2014-06" db="EMBL/GenBank/DDBJ databases">
        <title>Evolutionary Origins and Diversification of the Mycorrhizal Mutualists.</title>
        <authorList>
            <consortium name="DOE Joint Genome Institute"/>
            <consortium name="Mycorrhizal Genomics Consortium"/>
            <person name="Kohler A."/>
            <person name="Kuo A."/>
            <person name="Nagy L.G."/>
            <person name="Floudas D."/>
            <person name="Copeland A."/>
            <person name="Barry K.W."/>
            <person name="Cichocki N."/>
            <person name="Veneault-Fourrey C."/>
            <person name="LaButti K."/>
            <person name="Lindquist E.A."/>
            <person name="Lipzen A."/>
            <person name="Lundell T."/>
            <person name="Morin E."/>
            <person name="Murat C."/>
            <person name="Riley R."/>
            <person name="Ohm R."/>
            <person name="Sun H."/>
            <person name="Tunlid A."/>
            <person name="Henrissat B."/>
            <person name="Grigoriev I.V."/>
            <person name="Hibbett D.S."/>
            <person name="Martin F."/>
        </authorList>
    </citation>
    <scope>NUCLEOTIDE SEQUENCE [LARGE SCALE GENOMIC DNA]</scope>
    <source>
        <strain evidence="1 2">SS14</strain>
    </source>
</reference>
<dbReference type="AlphaFoldDB" id="A0A0C9W105"/>
<gene>
    <name evidence="1" type="ORF">M422DRAFT_47215</name>
</gene>
<accession>A0A0C9W105</accession>
<evidence type="ECO:0000313" key="1">
    <source>
        <dbReference type="EMBL" id="KIJ44611.1"/>
    </source>
</evidence>
<dbReference type="EMBL" id="KN837116">
    <property type="protein sequence ID" value="KIJ44611.1"/>
    <property type="molecule type" value="Genomic_DNA"/>
</dbReference>
<sequence>MVIPDDLASRLTCIILPATHRTGYFKTFPDFPGLRCLVGHLEDSDLLDIIVSAPTLERLVKLNVSYYGTPEPEEGMQDLKALVSKRIKRLLKFKNLTHIGGFFQDDQLYPITSFKANILSKLAEYSSRTSTLKYAGVLGH</sequence>
<proteinExistence type="predicted"/>
<dbReference type="HOGENOM" id="CLU_1836429_0_0_1"/>
<organism evidence="1 2">
    <name type="scientific">Sphaerobolus stellatus (strain SS14)</name>
    <dbReference type="NCBI Taxonomy" id="990650"/>
    <lineage>
        <taxon>Eukaryota</taxon>
        <taxon>Fungi</taxon>
        <taxon>Dikarya</taxon>
        <taxon>Basidiomycota</taxon>
        <taxon>Agaricomycotina</taxon>
        <taxon>Agaricomycetes</taxon>
        <taxon>Phallomycetidae</taxon>
        <taxon>Geastrales</taxon>
        <taxon>Sphaerobolaceae</taxon>
        <taxon>Sphaerobolus</taxon>
    </lineage>
</organism>
<protein>
    <submittedName>
        <fullName evidence="1">Uncharacterized protein</fullName>
    </submittedName>
</protein>
<name>A0A0C9W105_SPHS4</name>
<dbReference type="Proteomes" id="UP000054279">
    <property type="component" value="Unassembled WGS sequence"/>
</dbReference>
<evidence type="ECO:0000313" key="2">
    <source>
        <dbReference type="Proteomes" id="UP000054279"/>
    </source>
</evidence>